<evidence type="ECO:0000256" key="1">
    <source>
        <dbReference type="SAM" id="MobiDB-lite"/>
    </source>
</evidence>
<gene>
    <name evidence="2" type="ORF">ODALV1_LOCUS1704</name>
</gene>
<dbReference type="EMBL" id="CAXLJM020000006">
    <property type="protein sequence ID" value="CAL8071412.1"/>
    <property type="molecule type" value="Genomic_DNA"/>
</dbReference>
<sequence length="137" mass="15033">MDCSQKENIDTVPLTTSDDGTEGSTEPSLGLSIVKGVGTSVNGEAAVDSGNSSSGDTPEPRGDQDLWDIEYRFNDCDDNPVVQLSDCEQEQMEAEADSEFEYIINTFILPSLFYDPPAVRTVLDVFKEDNKENEDPQ</sequence>
<accession>A0ABP1PN21</accession>
<keyword evidence="3" id="KW-1185">Reference proteome</keyword>
<feature type="region of interest" description="Disordered" evidence="1">
    <location>
        <begin position="42"/>
        <end position="64"/>
    </location>
</feature>
<protein>
    <submittedName>
        <fullName evidence="2">Uncharacterized protein</fullName>
    </submittedName>
</protein>
<proteinExistence type="predicted"/>
<comment type="caution">
    <text evidence="2">The sequence shown here is derived from an EMBL/GenBank/DDBJ whole genome shotgun (WGS) entry which is preliminary data.</text>
</comment>
<evidence type="ECO:0000313" key="2">
    <source>
        <dbReference type="EMBL" id="CAL8071412.1"/>
    </source>
</evidence>
<feature type="compositionally biased region" description="Polar residues" evidence="1">
    <location>
        <begin position="13"/>
        <end position="27"/>
    </location>
</feature>
<dbReference type="Proteomes" id="UP001642540">
    <property type="component" value="Unassembled WGS sequence"/>
</dbReference>
<name>A0ABP1PN21_9HEXA</name>
<evidence type="ECO:0000313" key="3">
    <source>
        <dbReference type="Proteomes" id="UP001642540"/>
    </source>
</evidence>
<feature type="region of interest" description="Disordered" evidence="1">
    <location>
        <begin position="1"/>
        <end position="30"/>
    </location>
</feature>
<organism evidence="2 3">
    <name type="scientific">Orchesella dallaii</name>
    <dbReference type="NCBI Taxonomy" id="48710"/>
    <lineage>
        <taxon>Eukaryota</taxon>
        <taxon>Metazoa</taxon>
        <taxon>Ecdysozoa</taxon>
        <taxon>Arthropoda</taxon>
        <taxon>Hexapoda</taxon>
        <taxon>Collembola</taxon>
        <taxon>Entomobryomorpha</taxon>
        <taxon>Entomobryoidea</taxon>
        <taxon>Orchesellidae</taxon>
        <taxon>Orchesellinae</taxon>
        <taxon>Orchesella</taxon>
    </lineage>
</organism>
<reference evidence="2 3" key="1">
    <citation type="submission" date="2024-08" db="EMBL/GenBank/DDBJ databases">
        <authorList>
            <person name="Cucini C."/>
            <person name="Frati F."/>
        </authorList>
    </citation>
    <scope>NUCLEOTIDE SEQUENCE [LARGE SCALE GENOMIC DNA]</scope>
</reference>